<dbReference type="AlphaFoldDB" id="A0AAN5AER9"/>
<dbReference type="Proteomes" id="UP000886943">
    <property type="component" value="Unassembled WGS sequence"/>
</dbReference>
<gene>
    <name evidence="2" type="ORF">BIFAD42_11580</name>
</gene>
<organism evidence="2 3">
    <name type="scientific">Bifidobacterium adolescentis</name>
    <dbReference type="NCBI Taxonomy" id="1680"/>
    <lineage>
        <taxon>Bacteria</taxon>
        <taxon>Bacillati</taxon>
        <taxon>Actinomycetota</taxon>
        <taxon>Actinomycetes</taxon>
        <taxon>Bifidobacteriales</taxon>
        <taxon>Bifidobacteriaceae</taxon>
        <taxon>Bifidobacterium</taxon>
    </lineage>
</organism>
<evidence type="ECO:0000313" key="2">
    <source>
        <dbReference type="EMBL" id="GJD14174.1"/>
    </source>
</evidence>
<proteinExistence type="predicted"/>
<reference evidence="2" key="1">
    <citation type="submission" date="2021-08" db="EMBL/GenBank/DDBJ databases">
        <title>Draft genome sequence of the GABA producer Bifidobacterium adolescentis 4-2, isolated from healthy human feces.</title>
        <authorList>
            <person name="Altaib H."/>
            <person name="Niwa R."/>
            <person name="Abe M."/>
            <person name="Suzuki T."/>
        </authorList>
    </citation>
    <scope>NUCLEOTIDE SEQUENCE</scope>
    <source>
        <strain evidence="2">4-2</strain>
    </source>
</reference>
<sequence length="91" mass="9602">MKLPNAAALPVAFSNAFTASFALPVMRTDMMALCPAIVHLLFGSFHFLCQQAYAGAPVEFAGLVPPLPRGAAEAAGEDEAESAERIVWPRG</sequence>
<feature type="region of interest" description="Disordered" evidence="1">
    <location>
        <begin position="70"/>
        <end position="91"/>
    </location>
</feature>
<comment type="caution">
    <text evidence="2">The sequence shown here is derived from an EMBL/GenBank/DDBJ whole genome shotgun (WGS) entry which is preliminary data.</text>
</comment>
<evidence type="ECO:0000256" key="1">
    <source>
        <dbReference type="SAM" id="MobiDB-lite"/>
    </source>
</evidence>
<protein>
    <submittedName>
        <fullName evidence="2">Uncharacterized protein</fullName>
    </submittedName>
</protein>
<accession>A0AAN5AER9</accession>
<dbReference type="EMBL" id="BPPZ01000005">
    <property type="protein sequence ID" value="GJD14174.1"/>
    <property type="molecule type" value="Genomic_DNA"/>
</dbReference>
<name>A0AAN5AER9_BIFAD</name>
<evidence type="ECO:0000313" key="3">
    <source>
        <dbReference type="Proteomes" id="UP000886943"/>
    </source>
</evidence>